<gene>
    <name evidence="3" type="ORF">H9X54_002590</name>
</gene>
<feature type="domain" description="Fibronectin type-III" evidence="2">
    <location>
        <begin position="128"/>
        <end position="225"/>
    </location>
</feature>
<dbReference type="SUPFAM" id="SSF49265">
    <property type="entry name" value="Fibronectin type III"/>
    <property type="match status" value="1"/>
</dbReference>
<feature type="domain" description="Fibronectin type-III" evidence="2">
    <location>
        <begin position="28"/>
        <end position="126"/>
    </location>
</feature>
<feature type="signal peptide" evidence="1">
    <location>
        <begin position="1"/>
        <end position="24"/>
    </location>
</feature>
<dbReference type="Gene3D" id="2.60.40.10">
    <property type="entry name" value="Immunoglobulins"/>
    <property type="match status" value="2"/>
</dbReference>
<dbReference type="SMART" id="SM00060">
    <property type="entry name" value="FN3"/>
    <property type="match status" value="2"/>
</dbReference>
<evidence type="ECO:0000256" key="1">
    <source>
        <dbReference type="SAM" id="SignalP"/>
    </source>
</evidence>
<keyword evidence="4" id="KW-1185">Reference proteome</keyword>
<comment type="caution">
    <text evidence="3">The sequence shown here is derived from an EMBL/GenBank/DDBJ whole genome shotgun (WGS) entry which is preliminary data.</text>
</comment>
<dbReference type="PROSITE" id="PS50853">
    <property type="entry name" value="FN3"/>
    <property type="match status" value="2"/>
</dbReference>
<evidence type="ECO:0000313" key="3">
    <source>
        <dbReference type="EMBL" id="MBM6498186.1"/>
    </source>
</evidence>
<proteinExistence type="predicted"/>
<protein>
    <submittedName>
        <fullName evidence="3">T9SS type A sorting domain-containing protein</fullName>
    </submittedName>
</protein>
<sequence length="763" mass="82726">MKYQFTIKTVILLTNLFVTVFSFAQCNPPTGVVVDNITSISAVLNWTASSSAPGEAYLYEVRTSGLPGSGVSGLVVSGSVGDGVFSSLLSGLSSITTYSVYMRYKCTSAPLFSSWTAAVTFSTNPLLPPVAASASGISDTFFTARWIGVSGATGYRLDVSEFSDFSVLLAGYNNLFVASSFTSKLVSGLNPSTVYYYRVRAEGLSGGTPVTTSNSNVITVTTLGVPTLVAIWSNGAWLNGVLPAFDHDVILDDDYVSDSNNMDMFEVKSLTLNQGHSYTIASGFNLIVFENIVNNSSAASFVVQNNANLYQLSDSAPANVGEITVLRNSSEIFRLDYTMWSSPVTGAQTLKQFSPSTLDTRFYEYNTVDNHFSSIDPLTSTFEPGNGYFIRAPNNHVANVSPNVAQAWQGTFVGVPRNGVINVSLDTSGQGYNLVGNPYPTVISADALFVENASNIDGTLYFWRRRNDTSGAGDLGTFYATYTELGGTGSATSEDPNGFIQVGQGFLVKALTTQLVFNSDMRVPDSFENQFFRNSSAVSQVEKHRLWLNLTNENGVYSRMLVGYAQGASNNLDRLDGKCFNDSQVALTSLLNNEEYSIQAKSLPFSTEDTIPLGLKVVAAGAYTISLDEMDGLFEEGQLVYLEDTFTSTIHNLNESDYTFSTGAGIFNNRFVLRFSTESLGIDEPLNANAVAVFVSNNSIIINSVNIDIKSINVYDIQGRKLFNQDAVNSNEFRIDTLTKNNQVLIVKIKDQNGNLISKKVIF</sequence>
<dbReference type="NCBIfam" id="NF033708">
    <property type="entry name" value="T9SS_Cterm_ChiA"/>
    <property type="match status" value="1"/>
</dbReference>
<dbReference type="Proteomes" id="UP000759529">
    <property type="component" value="Unassembled WGS sequence"/>
</dbReference>
<dbReference type="InterPro" id="IPR036116">
    <property type="entry name" value="FN3_sf"/>
</dbReference>
<reference evidence="3 4" key="1">
    <citation type="submission" date="2021-02" db="EMBL/GenBank/DDBJ databases">
        <authorList>
            <person name="Jung H.S."/>
            <person name="Chun B.H."/>
            <person name="Jeon C.O."/>
        </authorList>
    </citation>
    <scope>NUCLEOTIDE SEQUENCE [LARGE SCALE GENOMIC DNA]</scope>
    <source>
        <strain evidence="3 4">LMG 25203</strain>
    </source>
</reference>
<dbReference type="InterPro" id="IPR013783">
    <property type="entry name" value="Ig-like_fold"/>
</dbReference>
<dbReference type="EMBL" id="JACSOD020000399">
    <property type="protein sequence ID" value="MBM6498186.1"/>
    <property type="molecule type" value="Genomic_DNA"/>
</dbReference>
<name>A0ABS2CTA6_9FLAO</name>
<keyword evidence="1" id="KW-0732">Signal</keyword>
<feature type="chain" id="PRO_5045126980" evidence="1">
    <location>
        <begin position="25"/>
        <end position="763"/>
    </location>
</feature>
<evidence type="ECO:0000259" key="2">
    <source>
        <dbReference type="PROSITE" id="PS50853"/>
    </source>
</evidence>
<accession>A0ABS2CTA6</accession>
<dbReference type="InterPro" id="IPR003961">
    <property type="entry name" value="FN3_dom"/>
</dbReference>
<dbReference type="RefSeq" id="WP_187658611.1">
    <property type="nucleotide sequence ID" value="NZ_JACSOD020000399.1"/>
</dbReference>
<evidence type="ECO:0000313" key="4">
    <source>
        <dbReference type="Proteomes" id="UP000759529"/>
    </source>
</evidence>
<organism evidence="3 4">
    <name type="scientific">Flavobacterium macrobrachii</name>
    <dbReference type="NCBI Taxonomy" id="591204"/>
    <lineage>
        <taxon>Bacteria</taxon>
        <taxon>Pseudomonadati</taxon>
        <taxon>Bacteroidota</taxon>
        <taxon>Flavobacteriia</taxon>
        <taxon>Flavobacteriales</taxon>
        <taxon>Flavobacteriaceae</taxon>
        <taxon>Flavobacterium</taxon>
    </lineage>
</organism>